<dbReference type="EMBL" id="JBHLUU010000110">
    <property type="protein sequence ID" value="MFC0476742.1"/>
    <property type="molecule type" value="Genomic_DNA"/>
</dbReference>
<keyword evidence="2 6" id="KW-1003">Cell membrane</keyword>
<comment type="subcellular location">
    <subcellularLocation>
        <location evidence="1 6">Cell membrane</location>
        <topology evidence="1 6">Multi-pass membrane protein</topology>
    </subcellularLocation>
</comment>
<comment type="caution">
    <text evidence="6">Lacks conserved residue(s) required for the propagation of feature annotation.</text>
</comment>
<feature type="transmembrane region" description="Helical" evidence="6">
    <location>
        <begin position="9"/>
        <end position="32"/>
    </location>
</feature>
<protein>
    <recommendedName>
        <fullName evidence="6">TVP38/TMEM64 family membrane protein</fullName>
    </recommendedName>
</protein>
<reference evidence="8 9" key="1">
    <citation type="submission" date="2024-09" db="EMBL/GenBank/DDBJ databases">
        <authorList>
            <person name="Sun Q."/>
            <person name="Mori K."/>
        </authorList>
    </citation>
    <scope>NUCLEOTIDE SEQUENCE [LARGE SCALE GENOMIC DNA]</scope>
    <source>
        <strain evidence="8 9">CGMCC 1.9126</strain>
    </source>
</reference>
<evidence type="ECO:0000256" key="2">
    <source>
        <dbReference type="ARBA" id="ARBA00022475"/>
    </source>
</evidence>
<evidence type="ECO:0000259" key="7">
    <source>
        <dbReference type="Pfam" id="PF09335"/>
    </source>
</evidence>
<name>A0ABV6KTT0_9BACI</name>
<keyword evidence="3 6" id="KW-0812">Transmembrane</keyword>
<evidence type="ECO:0000313" key="9">
    <source>
        <dbReference type="Proteomes" id="UP001589738"/>
    </source>
</evidence>
<dbReference type="InterPro" id="IPR015414">
    <property type="entry name" value="TMEM64"/>
</dbReference>
<keyword evidence="9" id="KW-1185">Reference proteome</keyword>
<feature type="transmembrane region" description="Helical" evidence="6">
    <location>
        <begin position="127"/>
        <end position="147"/>
    </location>
</feature>
<evidence type="ECO:0000256" key="4">
    <source>
        <dbReference type="ARBA" id="ARBA00022989"/>
    </source>
</evidence>
<dbReference type="Pfam" id="PF09335">
    <property type="entry name" value="VTT_dom"/>
    <property type="match status" value="1"/>
</dbReference>
<accession>A0ABV6KTT0</accession>
<keyword evidence="4 6" id="KW-1133">Transmembrane helix</keyword>
<dbReference type="RefSeq" id="WP_377058595.1">
    <property type="nucleotide sequence ID" value="NZ_JBHLUU010000110.1"/>
</dbReference>
<keyword evidence="5 6" id="KW-0472">Membrane</keyword>
<organism evidence="8 9">
    <name type="scientific">Robertmurraya beringensis</name>
    <dbReference type="NCBI Taxonomy" id="641660"/>
    <lineage>
        <taxon>Bacteria</taxon>
        <taxon>Bacillati</taxon>
        <taxon>Bacillota</taxon>
        <taxon>Bacilli</taxon>
        <taxon>Bacillales</taxon>
        <taxon>Bacillaceae</taxon>
        <taxon>Robertmurraya</taxon>
    </lineage>
</organism>
<sequence>MAERIMDPILFIFASVIGNVLIAVAGVIPSAFLTAANISILGFEVGLVVSIIGEALGAIVSFWLYRKGFSQVKEKVQVKWRWVRLLLDWLYESKGLEAVAIVLMLRLLPFVPSGFVTLTAAIGKMNIVAFGIVSTLGKIPSLFIEAYGVHQVLKFDTNLQLILVAVVIMLFVIGFFIIKTTRDNGWFSLRLKAFVTDQTLKGY</sequence>
<comment type="similarity">
    <text evidence="6">Belongs to the TVP38/TMEM64 family.</text>
</comment>
<evidence type="ECO:0000256" key="5">
    <source>
        <dbReference type="ARBA" id="ARBA00023136"/>
    </source>
</evidence>
<gene>
    <name evidence="8" type="ORF">ACFFHF_16185</name>
</gene>
<evidence type="ECO:0000313" key="8">
    <source>
        <dbReference type="EMBL" id="MFC0476742.1"/>
    </source>
</evidence>
<proteinExistence type="inferred from homology"/>
<feature type="domain" description="VTT" evidence="7">
    <location>
        <begin position="28"/>
        <end position="150"/>
    </location>
</feature>
<evidence type="ECO:0000256" key="3">
    <source>
        <dbReference type="ARBA" id="ARBA00022692"/>
    </source>
</evidence>
<dbReference type="PANTHER" id="PTHR12677:SF55">
    <property type="entry name" value="UNDECAPRENYL PHOSPHATE TRANSPORTER SAOUHSC_00901-RELATED"/>
    <property type="match status" value="1"/>
</dbReference>
<dbReference type="Proteomes" id="UP001589738">
    <property type="component" value="Unassembled WGS sequence"/>
</dbReference>
<feature type="transmembrane region" description="Helical" evidence="6">
    <location>
        <begin position="159"/>
        <end position="178"/>
    </location>
</feature>
<comment type="caution">
    <text evidence="8">The sequence shown here is derived from an EMBL/GenBank/DDBJ whole genome shotgun (WGS) entry which is preliminary data.</text>
</comment>
<evidence type="ECO:0000256" key="6">
    <source>
        <dbReference type="RuleBase" id="RU366058"/>
    </source>
</evidence>
<dbReference type="PANTHER" id="PTHR12677">
    <property type="entry name" value="GOLGI APPARATUS MEMBRANE PROTEIN TVP38-RELATED"/>
    <property type="match status" value="1"/>
</dbReference>
<feature type="transmembrane region" description="Helical" evidence="6">
    <location>
        <begin position="38"/>
        <end position="65"/>
    </location>
</feature>
<dbReference type="InterPro" id="IPR032816">
    <property type="entry name" value="VTT_dom"/>
</dbReference>
<evidence type="ECO:0000256" key="1">
    <source>
        <dbReference type="ARBA" id="ARBA00004651"/>
    </source>
</evidence>